<feature type="region of interest" description="Disordered" evidence="1">
    <location>
        <begin position="1"/>
        <end position="39"/>
    </location>
</feature>
<evidence type="ECO:0000259" key="3">
    <source>
        <dbReference type="Pfam" id="PF17304"/>
    </source>
</evidence>
<feature type="compositionally biased region" description="Basic and acidic residues" evidence="1">
    <location>
        <begin position="1"/>
        <end position="36"/>
    </location>
</feature>
<feature type="transmembrane region" description="Helical" evidence="2">
    <location>
        <begin position="93"/>
        <end position="113"/>
    </location>
</feature>
<name>A0A1G4ING7_9SACH</name>
<dbReference type="GO" id="GO:1990593">
    <property type="term" value="F:nascent polypeptide-associated complex binding"/>
    <property type="evidence" value="ECO:0007669"/>
    <property type="project" value="InterPro"/>
</dbReference>
<dbReference type="PANTHER" id="PTHR38402:SF1">
    <property type="entry name" value="MITOCHONDRIAL OUTER MEMBRANE PROTEIN OM14"/>
    <property type="match status" value="1"/>
</dbReference>
<dbReference type="GO" id="GO:0005741">
    <property type="term" value="C:mitochondrial outer membrane"/>
    <property type="evidence" value="ECO:0007669"/>
    <property type="project" value="InterPro"/>
</dbReference>
<dbReference type="STRING" id="1266660.A0A1G4ING7"/>
<evidence type="ECO:0000313" key="5">
    <source>
        <dbReference type="Proteomes" id="UP000190274"/>
    </source>
</evidence>
<keyword evidence="5" id="KW-1185">Reference proteome</keyword>
<dbReference type="InterPro" id="IPR039454">
    <property type="entry name" value="OM14"/>
</dbReference>
<protein>
    <submittedName>
        <fullName evidence="4">LADA_0A03444g1_1</fullName>
    </submittedName>
</protein>
<evidence type="ECO:0000313" key="4">
    <source>
        <dbReference type="EMBL" id="SCU78032.1"/>
    </source>
</evidence>
<dbReference type="GO" id="GO:0006626">
    <property type="term" value="P:protein targeting to mitochondrion"/>
    <property type="evidence" value="ECO:0007669"/>
    <property type="project" value="TreeGrafter"/>
</dbReference>
<sequence length="158" mass="17191">MSDHNNTEVDASHIPDAAKKAAQELRDEAQDLREEADKEFEELRDDGTFEKYKKNVVAFLRAASERVAATGACWTSCAQKTGSSVLSELQNPVVIANVALGAGLVSSLLRGYAKHHTRYLKGKSDAVIISTVGGAAAFLALDAFLSLKYYPKFDKKKL</sequence>
<feature type="domain" description="Mitochondrial outer membrane protein OM14 C-terminal" evidence="3">
    <location>
        <begin position="88"/>
        <end position="156"/>
    </location>
</feature>
<gene>
    <name evidence="4" type="ORF">LADA_0A03444G</name>
</gene>
<reference evidence="4 5" key="1">
    <citation type="submission" date="2016-03" db="EMBL/GenBank/DDBJ databases">
        <authorList>
            <person name="Devillers H."/>
        </authorList>
    </citation>
    <scope>NUCLEOTIDE SEQUENCE [LARGE SCALE GENOMIC DNA]</scope>
    <source>
        <strain evidence="4">CBS 10888</strain>
    </source>
</reference>
<keyword evidence="2" id="KW-0472">Membrane</keyword>
<dbReference type="Pfam" id="PF17304">
    <property type="entry name" value="OM14_C"/>
    <property type="match status" value="1"/>
</dbReference>
<proteinExistence type="predicted"/>
<dbReference type="AlphaFoldDB" id="A0A1G4ING7"/>
<evidence type="ECO:0000256" key="2">
    <source>
        <dbReference type="SAM" id="Phobius"/>
    </source>
</evidence>
<dbReference type="PANTHER" id="PTHR38402">
    <property type="entry name" value="MITOCHONDRIAL OUTER MEMBRANE PROTEIN OM14"/>
    <property type="match status" value="1"/>
</dbReference>
<dbReference type="InterPro" id="IPR039453">
    <property type="entry name" value="OM14_C"/>
</dbReference>
<dbReference type="Proteomes" id="UP000190274">
    <property type="component" value="Chromosome A"/>
</dbReference>
<evidence type="ECO:0000256" key="1">
    <source>
        <dbReference type="SAM" id="MobiDB-lite"/>
    </source>
</evidence>
<feature type="transmembrane region" description="Helical" evidence="2">
    <location>
        <begin position="125"/>
        <end position="147"/>
    </location>
</feature>
<dbReference type="OrthoDB" id="4034431at2759"/>
<keyword evidence="2" id="KW-0812">Transmembrane</keyword>
<keyword evidence="2" id="KW-1133">Transmembrane helix</keyword>
<dbReference type="EMBL" id="LT598460">
    <property type="protein sequence ID" value="SCU78032.1"/>
    <property type="molecule type" value="Genomic_DNA"/>
</dbReference>
<organism evidence="4 5">
    <name type="scientific">Lachancea dasiensis</name>
    <dbReference type="NCBI Taxonomy" id="1072105"/>
    <lineage>
        <taxon>Eukaryota</taxon>
        <taxon>Fungi</taxon>
        <taxon>Dikarya</taxon>
        <taxon>Ascomycota</taxon>
        <taxon>Saccharomycotina</taxon>
        <taxon>Saccharomycetes</taxon>
        <taxon>Saccharomycetales</taxon>
        <taxon>Saccharomycetaceae</taxon>
        <taxon>Lachancea</taxon>
    </lineage>
</organism>
<accession>A0A1G4ING7</accession>